<name>A0AAN9J6M2_CROPI</name>
<protein>
    <submittedName>
        <fullName evidence="2">Uncharacterized protein</fullName>
    </submittedName>
</protein>
<evidence type="ECO:0000313" key="2">
    <source>
        <dbReference type="EMBL" id="KAK7291759.1"/>
    </source>
</evidence>
<feature type="transmembrane region" description="Helical" evidence="1">
    <location>
        <begin position="12"/>
        <end position="31"/>
    </location>
</feature>
<keyword evidence="1" id="KW-0812">Transmembrane</keyword>
<dbReference type="Proteomes" id="UP001372338">
    <property type="component" value="Unassembled WGS sequence"/>
</dbReference>
<sequence>MVIKSPNRNLGLLYWSFPNFLVPFSCLWDLYRCHYHMNETCIFLHSIQIILSYVEATFADFLPSTGLTMVMIYSI</sequence>
<reference evidence="2 3" key="1">
    <citation type="submission" date="2024-01" db="EMBL/GenBank/DDBJ databases">
        <title>The genomes of 5 underutilized Papilionoideae crops provide insights into root nodulation and disease resistanc.</title>
        <authorList>
            <person name="Yuan L."/>
        </authorList>
    </citation>
    <scope>NUCLEOTIDE SEQUENCE [LARGE SCALE GENOMIC DNA]</scope>
    <source>
        <strain evidence="2">ZHUSHIDOU_FW_LH</strain>
        <tissue evidence="2">Leaf</tissue>
    </source>
</reference>
<keyword evidence="1" id="KW-0472">Membrane</keyword>
<comment type="caution">
    <text evidence="2">The sequence shown here is derived from an EMBL/GenBank/DDBJ whole genome shotgun (WGS) entry which is preliminary data.</text>
</comment>
<proteinExistence type="predicted"/>
<dbReference type="EMBL" id="JAYWIO010000001">
    <property type="protein sequence ID" value="KAK7291759.1"/>
    <property type="molecule type" value="Genomic_DNA"/>
</dbReference>
<keyword evidence="3" id="KW-1185">Reference proteome</keyword>
<organism evidence="2 3">
    <name type="scientific">Crotalaria pallida</name>
    <name type="common">Smooth rattlebox</name>
    <name type="synonym">Crotalaria striata</name>
    <dbReference type="NCBI Taxonomy" id="3830"/>
    <lineage>
        <taxon>Eukaryota</taxon>
        <taxon>Viridiplantae</taxon>
        <taxon>Streptophyta</taxon>
        <taxon>Embryophyta</taxon>
        <taxon>Tracheophyta</taxon>
        <taxon>Spermatophyta</taxon>
        <taxon>Magnoliopsida</taxon>
        <taxon>eudicotyledons</taxon>
        <taxon>Gunneridae</taxon>
        <taxon>Pentapetalae</taxon>
        <taxon>rosids</taxon>
        <taxon>fabids</taxon>
        <taxon>Fabales</taxon>
        <taxon>Fabaceae</taxon>
        <taxon>Papilionoideae</taxon>
        <taxon>50 kb inversion clade</taxon>
        <taxon>genistoids sensu lato</taxon>
        <taxon>core genistoids</taxon>
        <taxon>Crotalarieae</taxon>
        <taxon>Crotalaria</taxon>
    </lineage>
</organism>
<dbReference type="AlphaFoldDB" id="A0AAN9J6M2"/>
<gene>
    <name evidence="2" type="ORF">RIF29_07149</name>
</gene>
<evidence type="ECO:0000256" key="1">
    <source>
        <dbReference type="SAM" id="Phobius"/>
    </source>
</evidence>
<accession>A0AAN9J6M2</accession>
<keyword evidence="1" id="KW-1133">Transmembrane helix</keyword>
<evidence type="ECO:0000313" key="3">
    <source>
        <dbReference type="Proteomes" id="UP001372338"/>
    </source>
</evidence>